<proteinExistence type="predicted"/>
<accession>A0ABQ2NF95</accession>
<dbReference type="Proteomes" id="UP000620064">
    <property type="component" value="Unassembled WGS sequence"/>
</dbReference>
<protein>
    <submittedName>
        <fullName evidence="1">Uncharacterized protein</fullName>
    </submittedName>
</protein>
<evidence type="ECO:0000313" key="1">
    <source>
        <dbReference type="EMBL" id="GGP01418.1"/>
    </source>
</evidence>
<sequence length="63" mass="7781">MEISWRGKYLDKKNQGERIKTTDNMMFVKKTPPTHIQYRFWRFFTNIRSVMGKANRTTYKQYL</sequence>
<dbReference type="EMBL" id="BMLV01000001">
    <property type="protein sequence ID" value="GGP01418.1"/>
    <property type="molecule type" value="Genomic_DNA"/>
</dbReference>
<gene>
    <name evidence="1" type="ORF">GCM10010992_01710</name>
</gene>
<organism evidence="1 2">
    <name type="scientific">Cloacibacterium rupense</name>
    <dbReference type="NCBI Taxonomy" id="517423"/>
    <lineage>
        <taxon>Bacteria</taxon>
        <taxon>Pseudomonadati</taxon>
        <taxon>Bacteroidota</taxon>
        <taxon>Flavobacteriia</taxon>
        <taxon>Flavobacteriales</taxon>
        <taxon>Weeksellaceae</taxon>
    </lineage>
</organism>
<keyword evidence="2" id="KW-1185">Reference proteome</keyword>
<comment type="caution">
    <text evidence="1">The sequence shown here is derived from an EMBL/GenBank/DDBJ whole genome shotgun (WGS) entry which is preliminary data.</text>
</comment>
<evidence type="ECO:0000313" key="2">
    <source>
        <dbReference type="Proteomes" id="UP000620064"/>
    </source>
</evidence>
<reference evidence="2" key="1">
    <citation type="journal article" date="2019" name="Int. J. Syst. Evol. Microbiol.">
        <title>The Global Catalogue of Microorganisms (GCM) 10K type strain sequencing project: providing services to taxonomists for standard genome sequencing and annotation.</title>
        <authorList>
            <consortium name="The Broad Institute Genomics Platform"/>
            <consortium name="The Broad Institute Genome Sequencing Center for Infectious Disease"/>
            <person name="Wu L."/>
            <person name="Ma J."/>
        </authorList>
    </citation>
    <scope>NUCLEOTIDE SEQUENCE [LARGE SCALE GENOMIC DNA]</scope>
    <source>
        <strain evidence="2">CGMCC 1.7656</strain>
    </source>
</reference>
<name>A0ABQ2NF95_9FLAO</name>